<dbReference type="Gene3D" id="3.30.70.20">
    <property type="match status" value="2"/>
</dbReference>
<reference evidence="2" key="2">
    <citation type="journal article" date="2014" name="ISME J.">
        <title>Microbial stratification in low pH oxic and suboxic macroscopic growths along an acid mine drainage.</title>
        <authorList>
            <person name="Mendez-Garcia C."/>
            <person name="Mesa V."/>
            <person name="Sprenger R.R."/>
            <person name="Richter M."/>
            <person name="Diez M.S."/>
            <person name="Solano J."/>
            <person name="Bargiela R."/>
            <person name="Golyshina O.V."/>
            <person name="Manteca A."/>
            <person name="Ramos J.L."/>
            <person name="Gallego J.R."/>
            <person name="Llorente I."/>
            <person name="Martins Dos Santos V.A."/>
            <person name="Jensen O.N."/>
            <person name="Pelaez A.I."/>
            <person name="Sanchez J."/>
            <person name="Ferrer M."/>
        </authorList>
    </citation>
    <scope>NUCLEOTIDE SEQUENCE</scope>
</reference>
<dbReference type="PANTHER" id="PTHR42783:SF3">
    <property type="entry name" value="GLUTAMATE SYNTHASE [NADPH] SMALL CHAIN-RELATED"/>
    <property type="match status" value="1"/>
</dbReference>
<dbReference type="PROSITE" id="PS00198">
    <property type="entry name" value="4FE4S_FER_1"/>
    <property type="match status" value="2"/>
</dbReference>
<dbReference type="EMBL" id="AUZY01006674">
    <property type="protein sequence ID" value="EQD53607.1"/>
    <property type="molecule type" value="Genomic_DNA"/>
</dbReference>
<dbReference type="Pfam" id="PF13450">
    <property type="entry name" value="NAD_binding_8"/>
    <property type="match status" value="1"/>
</dbReference>
<dbReference type="InterPro" id="IPR017900">
    <property type="entry name" value="4Fe4S_Fe_S_CS"/>
</dbReference>
<dbReference type="SUPFAM" id="SSF54862">
    <property type="entry name" value="4Fe-4S ferredoxins"/>
    <property type="match status" value="1"/>
</dbReference>
<feature type="domain" description="4Fe-4S ferredoxin-type" evidence="1">
    <location>
        <begin position="10"/>
        <end position="39"/>
    </location>
</feature>
<evidence type="ECO:0000313" key="2">
    <source>
        <dbReference type="EMBL" id="EQD53607.1"/>
    </source>
</evidence>
<protein>
    <submittedName>
        <fullName evidence="2">Glutamate synthase (NADPH), homotetrameric</fullName>
    </submittedName>
</protein>
<proteinExistence type="predicted"/>
<name>T1A9D6_9ZZZZ</name>
<dbReference type="InterPro" id="IPR009051">
    <property type="entry name" value="Helical_ferredxn"/>
</dbReference>
<dbReference type="InterPro" id="IPR017896">
    <property type="entry name" value="4Fe4S_Fe-S-bd"/>
</dbReference>
<feature type="domain" description="4Fe-4S ferredoxin-type" evidence="1">
    <location>
        <begin position="41"/>
        <end position="70"/>
    </location>
</feature>
<evidence type="ECO:0000259" key="1">
    <source>
        <dbReference type="PROSITE" id="PS51379"/>
    </source>
</evidence>
<accession>T1A9D6</accession>
<dbReference type="Gene3D" id="1.10.1060.10">
    <property type="entry name" value="Alpha-helical ferredoxin"/>
    <property type="match status" value="1"/>
</dbReference>
<dbReference type="GO" id="GO:0051536">
    <property type="term" value="F:iron-sulfur cluster binding"/>
    <property type="evidence" value="ECO:0007669"/>
    <property type="project" value="InterPro"/>
</dbReference>
<dbReference type="InterPro" id="IPR036188">
    <property type="entry name" value="FAD/NAD-bd_sf"/>
</dbReference>
<dbReference type="PROSITE" id="PS51379">
    <property type="entry name" value="4FE4S_FER_2"/>
    <property type="match status" value="2"/>
</dbReference>
<dbReference type="PRINTS" id="PR00419">
    <property type="entry name" value="ADXRDTASE"/>
</dbReference>
<dbReference type="SUPFAM" id="SSF51905">
    <property type="entry name" value="FAD/NAD(P)-binding domain"/>
    <property type="match status" value="1"/>
</dbReference>
<dbReference type="PANTHER" id="PTHR42783">
    <property type="entry name" value="GLUTAMATE SYNTHASE [NADPH] SMALL CHAIN"/>
    <property type="match status" value="1"/>
</dbReference>
<gene>
    <name evidence="2" type="ORF">B1B_10144</name>
</gene>
<sequence length="268" mass="28507">FRDRDVSEHAFVHVDSERCVGCQECVIRCPTGALRLDPENWIAQADDRLCVGCRQCQRVCPFSAIAVSGPVVVGPRQEPSAVHPSALLGNVREVRRGFAGWSEAVAEAERCLRCPDPTCLEGCPAHNDIPGFIAAVRDRDLEAAHAILRETSVLPDICSRVCDQSVQCEGACSWALAGGQPVAIGQLERFITDRAQVPGVARSSSEGLGLSVAVVGSGPAGCAAAWWLLAAGAKVTMVEKDERPGGYCGGESLTSPCLLRSRSARSRR</sequence>
<feature type="non-terminal residue" evidence="2">
    <location>
        <position position="1"/>
    </location>
</feature>
<dbReference type="Pfam" id="PF14697">
    <property type="entry name" value="Fer4_21"/>
    <property type="match status" value="1"/>
</dbReference>
<comment type="caution">
    <text evidence="2">The sequence shown here is derived from an EMBL/GenBank/DDBJ whole genome shotgun (WGS) entry which is preliminary data.</text>
</comment>
<reference evidence="2" key="1">
    <citation type="submission" date="2013-08" db="EMBL/GenBank/DDBJ databases">
        <authorList>
            <person name="Mendez C."/>
            <person name="Richter M."/>
            <person name="Ferrer M."/>
            <person name="Sanchez J."/>
        </authorList>
    </citation>
    <scope>NUCLEOTIDE SEQUENCE</scope>
</reference>
<organism evidence="2">
    <name type="scientific">mine drainage metagenome</name>
    <dbReference type="NCBI Taxonomy" id="410659"/>
    <lineage>
        <taxon>unclassified sequences</taxon>
        <taxon>metagenomes</taxon>
        <taxon>ecological metagenomes</taxon>
    </lineage>
</organism>
<dbReference type="AlphaFoldDB" id="T1A9D6"/>
<dbReference type="Gene3D" id="3.50.50.60">
    <property type="entry name" value="FAD/NAD(P)-binding domain"/>
    <property type="match status" value="1"/>
</dbReference>
<dbReference type="Pfam" id="PF14691">
    <property type="entry name" value="Fer4_20"/>
    <property type="match status" value="1"/>
</dbReference>
<dbReference type="InterPro" id="IPR028261">
    <property type="entry name" value="DPD_II"/>
</dbReference>
<dbReference type="SUPFAM" id="SSF46548">
    <property type="entry name" value="alpha-helical ferredoxin"/>
    <property type="match status" value="1"/>
</dbReference>